<evidence type="ECO:0000313" key="2">
    <source>
        <dbReference type="Proteomes" id="UP001164746"/>
    </source>
</evidence>
<reference evidence="1" key="1">
    <citation type="submission" date="2022-11" db="EMBL/GenBank/DDBJ databases">
        <title>Centuries of genome instability and evolution in soft-shell clam transmissible cancer (bioRxiv).</title>
        <authorList>
            <person name="Hart S.F.M."/>
            <person name="Yonemitsu M.A."/>
            <person name="Giersch R.M."/>
            <person name="Beal B.F."/>
            <person name="Arriagada G."/>
            <person name="Davis B.W."/>
            <person name="Ostrander E.A."/>
            <person name="Goff S.P."/>
            <person name="Metzger M.J."/>
        </authorList>
    </citation>
    <scope>NUCLEOTIDE SEQUENCE</scope>
    <source>
        <strain evidence="1">MELC-2E11</strain>
        <tissue evidence="1">Siphon/mantle</tissue>
    </source>
</reference>
<organism evidence="1 2">
    <name type="scientific">Mya arenaria</name>
    <name type="common">Soft-shell clam</name>
    <dbReference type="NCBI Taxonomy" id="6604"/>
    <lineage>
        <taxon>Eukaryota</taxon>
        <taxon>Metazoa</taxon>
        <taxon>Spiralia</taxon>
        <taxon>Lophotrochozoa</taxon>
        <taxon>Mollusca</taxon>
        <taxon>Bivalvia</taxon>
        <taxon>Autobranchia</taxon>
        <taxon>Heteroconchia</taxon>
        <taxon>Euheterodonta</taxon>
        <taxon>Imparidentia</taxon>
        <taxon>Neoheterodontei</taxon>
        <taxon>Myida</taxon>
        <taxon>Myoidea</taxon>
        <taxon>Myidae</taxon>
        <taxon>Mya</taxon>
    </lineage>
</organism>
<dbReference type="EMBL" id="CP111016">
    <property type="protein sequence ID" value="WAR06143.1"/>
    <property type="molecule type" value="Genomic_DNA"/>
</dbReference>
<accession>A0ABY7EBR6</accession>
<name>A0ABY7EBR6_MYAAR</name>
<proteinExistence type="predicted"/>
<evidence type="ECO:0000313" key="1">
    <source>
        <dbReference type="EMBL" id="WAR06143.1"/>
    </source>
</evidence>
<feature type="non-terminal residue" evidence="1">
    <location>
        <position position="1"/>
    </location>
</feature>
<gene>
    <name evidence="1" type="ORF">MAR_021512</name>
</gene>
<protein>
    <submittedName>
        <fullName evidence="1">Uncharacterized protein</fullName>
    </submittedName>
</protein>
<keyword evidence="2" id="KW-1185">Reference proteome</keyword>
<sequence>MRSLPRRMRRLPKRMRSLPRRMRRLPRRMRRLPRRMRSWPRVKELMMQTFPISVPTMSLAPHQKLRHLQTKLKF</sequence>
<dbReference type="Proteomes" id="UP001164746">
    <property type="component" value="Chromosome 5"/>
</dbReference>